<evidence type="ECO:0000256" key="7">
    <source>
        <dbReference type="ARBA" id="ARBA00022525"/>
    </source>
</evidence>
<evidence type="ECO:0000313" key="23">
    <source>
        <dbReference type="Proteomes" id="UP000887574"/>
    </source>
</evidence>
<dbReference type="InterPro" id="IPR039866">
    <property type="entry name" value="CPQ"/>
</dbReference>
<evidence type="ECO:0000256" key="17">
    <source>
        <dbReference type="ARBA" id="ARBA00023145"/>
    </source>
</evidence>
<evidence type="ECO:0000256" key="11">
    <source>
        <dbReference type="ARBA" id="ARBA00022729"/>
    </source>
</evidence>
<accession>A0A915CL36</accession>
<keyword evidence="11" id="KW-0732">Signal</keyword>
<evidence type="ECO:0000256" key="5">
    <source>
        <dbReference type="ARBA" id="ARBA00010918"/>
    </source>
</evidence>
<comment type="subcellular location">
    <subcellularLocation>
        <location evidence="1">Endoplasmic reticulum</location>
    </subcellularLocation>
    <subcellularLocation>
        <location evidence="3">Golgi apparatus</location>
    </subcellularLocation>
    <subcellularLocation>
        <location evidence="2">Lysosome</location>
    </subcellularLocation>
    <subcellularLocation>
        <location evidence="4">Secreted</location>
    </subcellularLocation>
</comment>
<dbReference type="GO" id="GO:0006508">
    <property type="term" value="P:proteolysis"/>
    <property type="evidence" value="ECO:0007669"/>
    <property type="project" value="UniProtKB-KW"/>
</dbReference>
<keyword evidence="17" id="KW-0865">Zymogen</keyword>
<dbReference type="GO" id="GO:0005794">
    <property type="term" value="C:Golgi apparatus"/>
    <property type="evidence" value="ECO:0007669"/>
    <property type="project" value="UniProtKB-SubCell"/>
</dbReference>
<keyword evidence="8" id="KW-0121">Carboxypeptidase</keyword>
<evidence type="ECO:0000256" key="8">
    <source>
        <dbReference type="ARBA" id="ARBA00022645"/>
    </source>
</evidence>
<dbReference type="GO" id="GO:0005615">
    <property type="term" value="C:extracellular space"/>
    <property type="evidence" value="ECO:0007669"/>
    <property type="project" value="TreeGrafter"/>
</dbReference>
<evidence type="ECO:0000256" key="6">
    <source>
        <dbReference type="ARBA" id="ARBA00014116"/>
    </source>
</evidence>
<dbReference type="GO" id="GO:0046872">
    <property type="term" value="F:metal ion binding"/>
    <property type="evidence" value="ECO:0007669"/>
    <property type="project" value="UniProtKB-KW"/>
</dbReference>
<keyword evidence="15" id="KW-0333">Golgi apparatus</keyword>
<dbReference type="Proteomes" id="UP000887574">
    <property type="component" value="Unplaced"/>
</dbReference>
<feature type="domain" description="Peptidase M28" evidence="22">
    <location>
        <begin position="123"/>
        <end position="312"/>
    </location>
</feature>
<evidence type="ECO:0000256" key="15">
    <source>
        <dbReference type="ARBA" id="ARBA00023034"/>
    </source>
</evidence>
<evidence type="ECO:0000256" key="3">
    <source>
        <dbReference type="ARBA" id="ARBA00004555"/>
    </source>
</evidence>
<keyword evidence="19" id="KW-0458">Lysosome</keyword>
<sequence length="337" mass="37506">MPAVVTASVVVLKDFKEFEATNVTGKIVLFSPLWQGYGKTVAYRGAWQRVKNKGGVGLLVKSITPFSIGSAHTGSGGSGATIPTGCIPIEEVELIERLYNRQKEIVVQMSFKSTMKEETSSRNTVFEIKGSQWPNQIVLLSAHMDSWDVGQGAMDDGGGMAAVWQAMKCILDMSKHDSNYAPKRTIRGVFWTAEEQGYFGSQAYYKSHSSNSNENIFFVSETDNGAFKPLNFNSSLKFAGNENQKNRIKQIVQLLNEYEIPLSVRDSTDQGDVGFWTKDKVPGVNYSSDKGANYYFYFHHSNGDYMTVFKEGDIDYTAAIFSSLAHVLANMDDWKTE</sequence>
<reference evidence="24" key="1">
    <citation type="submission" date="2022-11" db="UniProtKB">
        <authorList>
            <consortium name="WormBaseParasite"/>
        </authorList>
    </citation>
    <scope>IDENTIFICATION</scope>
</reference>
<dbReference type="Gene3D" id="3.40.630.10">
    <property type="entry name" value="Zn peptidases"/>
    <property type="match status" value="1"/>
</dbReference>
<comment type="subunit">
    <text evidence="20">Homodimer. The monomeric form is inactive while the homodimer is active.</text>
</comment>
<dbReference type="GO" id="GO:0004180">
    <property type="term" value="F:carboxypeptidase activity"/>
    <property type="evidence" value="ECO:0007669"/>
    <property type="project" value="UniProtKB-KW"/>
</dbReference>
<evidence type="ECO:0000256" key="12">
    <source>
        <dbReference type="ARBA" id="ARBA00022801"/>
    </source>
</evidence>
<evidence type="ECO:0000256" key="20">
    <source>
        <dbReference type="ARBA" id="ARBA00025833"/>
    </source>
</evidence>
<protein>
    <recommendedName>
        <fullName evidence="6">Carboxypeptidase Q</fullName>
    </recommendedName>
    <alternativeName>
        <fullName evidence="21">Plasma glutamate carboxypeptidase</fullName>
    </alternativeName>
</protein>
<evidence type="ECO:0000256" key="1">
    <source>
        <dbReference type="ARBA" id="ARBA00004240"/>
    </source>
</evidence>
<keyword evidence="13" id="KW-0256">Endoplasmic reticulum</keyword>
<keyword evidence="9" id="KW-0645">Protease</keyword>
<keyword evidence="18" id="KW-0325">Glycoprotein</keyword>
<evidence type="ECO:0000256" key="13">
    <source>
        <dbReference type="ARBA" id="ARBA00022824"/>
    </source>
</evidence>
<evidence type="ECO:0000313" key="24">
    <source>
        <dbReference type="WBParaSite" id="jg10118"/>
    </source>
</evidence>
<evidence type="ECO:0000256" key="21">
    <source>
        <dbReference type="ARBA" id="ARBA00033328"/>
    </source>
</evidence>
<name>A0A915CL36_9BILA</name>
<dbReference type="InterPro" id="IPR007484">
    <property type="entry name" value="Peptidase_M28"/>
</dbReference>
<evidence type="ECO:0000259" key="22">
    <source>
        <dbReference type="Pfam" id="PF04389"/>
    </source>
</evidence>
<evidence type="ECO:0000256" key="4">
    <source>
        <dbReference type="ARBA" id="ARBA00004613"/>
    </source>
</evidence>
<keyword evidence="7" id="KW-0964">Secreted</keyword>
<evidence type="ECO:0000256" key="19">
    <source>
        <dbReference type="ARBA" id="ARBA00023228"/>
    </source>
</evidence>
<keyword evidence="23" id="KW-1185">Reference proteome</keyword>
<evidence type="ECO:0000256" key="16">
    <source>
        <dbReference type="ARBA" id="ARBA00023049"/>
    </source>
</evidence>
<dbReference type="Pfam" id="PF04389">
    <property type="entry name" value="Peptidase_M28"/>
    <property type="match status" value="1"/>
</dbReference>
<evidence type="ECO:0000256" key="18">
    <source>
        <dbReference type="ARBA" id="ARBA00023180"/>
    </source>
</evidence>
<dbReference type="GO" id="GO:0005764">
    <property type="term" value="C:lysosome"/>
    <property type="evidence" value="ECO:0007669"/>
    <property type="project" value="UniProtKB-SubCell"/>
</dbReference>
<dbReference type="WBParaSite" id="jg10118">
    <property type="protein sequence ID" value="jg10118"/>
    <property type="gene ID" value="jg10118"/>
</dbReference>
<comment type="similarity">
    <text evidence="5">Belongs to the peptidase M28 family.</text>
</comment>
<dbReference type="PANTHER" id="PTHR12053:SF3">
    <property type="entry name" value="CARBOXYPEPTIDASE Q"/>
    <property type="match status" value="1"/>
</dbReference>
<dbReference type="GO" id="GO:0043171">
    <property type="term" value="P:peptide catabolic process"/>
    <property type="evidence" value="ECO:0007669"/>
    <property type="project" value="TreeGrafter"/>
</dbReference>
<proteinExistence type="inferred from homology"/>
<evidence type="ECO:0000256" key="14">
    <source>
        <dbReference type="ARBA" id="ARBA00022833"/>
    </source>
</evidence>
<evidence type="ECO:0000256" key="2">
    <source>
        <dbReference type="ARBA" id="ARBA00004371"/>
    </source>
</evidence>
<evidence type="ECO:0000256" key="9">
    <source>
        <dbReference type="ARBA" id="ARBA00022670"/>
    </source>
</evidence>
<dbReference type="AlphaFoldDB" id="A0A915CL36"/>
<keyword evidence="16" id="KW-0482">Metalloprotease</keyword>
<dbReference type="PANTHER" id="PTHR12053">
    <property type="entry name" value="PROTEASE FAMILY M28 PLASMA GLUTAMATE CARBOXYPEPTIDASE-RELATED"/>
    <property type="match status" value="1"/>
</dbReference>
<evidence type="ECO:0000256" key="10">
    <source>
        <dbReference type="ARBA" id="ARBA00022723"/>
    </source>
</evidence>
<keyword evidence="12" id="KW-0378">Hydrolase</keyword>
<dbReference type="GO" id="GO:0005783">
    <property type="term" value="C:endoplasmic reticulum"/>
    <property type="evidence" value="ECO:0007669"/>
    <property type="project" value="UniProtKB-SubCell"/>
</dbReference>
<organism evidence="23 24">
    <name type="scientific">Ditylenchus dipsaci</name>
    <dbReference type="NCBI Taxonomy" id="166011"/>
    <lineage>
        <taxon>Eukaryota</taxon>
        <taxon>Metazoa</taxon>
        <taxon>Ecdysozoa</taxon>
        <taxon>Nematoda</taxon>
        <taxon>Chromadorea</taxon>
        <taxon>Rhabditida</taxon>
        <taxon>Tylenchina</taxon>
        <taxon>Tylenchomorpha</taxon>
        <taxon>Sphaerularioidea</taxon>
        <taxon>Anguinidae</taxon>
        <taxon>Anguininae</taxon>
        <taxon>Ditylenchus</taxon>
    </lineage>
</organism>
<dbReference type="SUPFAM" id="SSF53187">
    <property type="entry name" value="Zn-dependent exopeptidases"/>
    <property type="match status" value="1"/>
</dbReference>
<keyword evidence="14" id="KW-0862">Zinc</keyword>
<dbReference type="GO" id="GO:0070573">
    <property type="term" value="F:metallodipeptidase activity"/>
    <property type="evidence" value="ECO:0007669"/>
    <property type="project" value="InterPro"/>
</dbReference>
<keyword evidence="10" id="KW-0479">Metal-binding</keyword>